<dbReference type="AlphaFoldDB" id="A0A0A9E0J7"/>
<sequence>MLDLPPPRFASVPRSLRPDRAGWMSGSWSRGPDADPNPSLRNCCCGGLGVGVSCQ</sequence>
<evidence type="ECO:0000256" key="1">
    <source>
        <dbReference type="SAM" id="MobiDB-lite"/>
    </source>
</evidence>
<dbReference type="EMBL" id="GBRH01206445">
    <property type="protein sequence ID" value="JAD91450.1"/>
    <property type="molecule type" value="Transcribed_RNA"/>
</dbReference>
<name>A0A0A9E0J7_ARUDO</name>
<reference evidence="2" key="1">
    <citation type="submission" date="2014-09" db="EMBL/GenBank/DDBJ databases">
        <authorList>
            <person name="Magalhaes I.L.F."/>
            <person name="Oliveira U."/>
            <person name="Santos F.R."/>
            <person name="Vidigal T.H.D.A."/>
            <person name="Brescovit A.D."/>
            <person name="Santos A.J."/>
        </authorList>
    </citation>
    <scope>NUCLEOTIDE SEQUENCE</scope>
    <source>
        <tissue evidence="2">Shoot tissue taken approximately 20 cm above the soil surface</tissue>
    </source>
</reference>
<protein>
    <submittedName>
        <fullName evidence="2">Uncharacterized protein</fullName>
    </submittedName>
</protein>
<proteinExistence type="predicted"/>
<organism evidence="2">
    <name type="scientific">Arundo donax</name>
    <name type="common">Giant reed</name>
    <name type="synonym">Donax arundinaceus</name>
    <dbReference type="NCBI Taxonomy" id="35708"/>
    <lineage>
        <taxon>Eukaryota</taxon>
        <taxon>Viridiplantae</taxon>
        <taxon>Streptophyta</taxon>
        <taxon>Embryophyta</taxon>
        <taxon>Tracheophyta</taxon>
        <taxon>Spermatophyta</taxon>
        <taxon>Magnoliopsida</taxon>
        <taxon>Liliopsida</taxon>
        <taxon>Poales</taxon>
        <taxon>Poaceae</taxon>
        <taxon>PACMAD clade</taxon>
        <taxon>Arundinoideae</taxon>
        <taxon>Arundineae</taxon>
        <taxon>Arundo</taxon>
    </lineage>
</organism>
<evidence type="ECO:0000313" key="2">
    <source>
        <dbReference type="EMBL" id="JAD91450.1"/>
    </source>
</evidence>
<reference evidence="2" key="2">
    <citation type="journal article" date="2015" name="Data Brief">
        <title>Shoot transcriptome of the giant reed, Arundo donax.</title>
        <authorList>
            <person name="Barrero R.A."/>
            <person name="Guerrero F.D."/>
            <person name="Moolhuijzen P."/>
            <person name="Goolsby J.A."/>
            <person name="Tidwell J."/>
            <person name="Bellgard S.E."/>
            <person name="Bellgard M.I."/>
        </authorList>
    </citation>
    <scope>NUCLEOTIDE SEQUENCE</scope>
    <source>
        <tissue evidence="2">Shoot tissue taken approximately 20 cm above the soil surface</tissue>
    </source>
</reference>
<accession>A0A0A9E0J7</accession>
<feature type="region of interest" description="Disordered" evidence="1">
    <location>
        <begin position="1"/>
        <end position="39"/>
    </location>
</feature>